<dbReference type="Gene3D" id="1.10.220.160">
    <property type="match status" value="1"/>
</dbReference>
<dbReference type="SMART" id="SM00317">
    <property type="entry name" value="SET"/>
    <property type="match status" value="1"/>
</dbReference>
<dbReference type="EMBL" id="CM001886">
    <property type="protein sequence ID" value="EOY16202.1"/>
    <property type="molecule type" value="Genomic_DNA"/>
</dbReference>
<dbReference type="PANTHER" id="PTHR12197:SF251">
    <property type="entry name" value="EG:BACR7C10.4 PROTEIN"/>
    <property type="match status" value="1"/>
</dbReference>
<evidence type="ECO:0000313" key="7">
    <source>
        <dbReference type="EMBL" id="EOY16202.1"/>
    </source>
</evidence>
<dbReference type="Gene3D" id="6.10.140.2220">
    <property type="match status" value="1"/>
</dbReference>
<feature type="domain" description="MYND-type" evidence="6">
    <location>
        <begin position="59"/>
        <end position="97"/>
    </location>
</feature>
<dbReference type="Proteomes" id="UP000026915">
    <property type="component" value="Chromosome 8"/>
</dbReference>
<evidence type="ECO:0000256" key="4">
    <source>
        <dbReference type="PROSITE-ProRule" id="PRU00134"/>
    </source>
</evidence>
<dbReference type="eggNOG" id="KOG2084">
    <property type="taxonomic scope" value="Eukaryota"/>
</dbReference>
<dbReference type="InterPro" id="IPR046341">
    <property type="entry name" value="SET_dom_sf"/>
</dbReference>
<gene>
    <name evidence="7" type="ORF">TCM_035044</name>
</gene>
<name>A0A061FHR2_THECC</name>
<evidence type="ECO:0000259" key="5">
    <source>
        <dbReference type="PROSITE" id="PS50280"/>
    </source>
</evidence>
<keyword evidence="8" id="KW-1185">Reference proteome</keyword>
<reference evidence="7 8" key="1">
    <citation type="journal article" date="2013" name="Genome Biol.">
        <title>The genome sequence of the most widely cultivated cacao type and its use to identify candidate genes regulating pod color.</title>
        <authorList>
            <person name="Motamayor J.C."/>
            <person name="Mockaitis K."/>
            <person name="Schmutz J."/>
            <person name="Haiminen N."/>
            <person name="Iii D.L."/>
            <person name="Cornejo O."/>
            <person name="Findley S.D."/>
            <person name="Zheng P."/>
            <person name="Utro F."/>
            <person name="Royaert S."/>
            <person name="Saski C."/>
            <person name="Jenkins J."/>
            <person name="Podicheti R."/>
            <person name="Zhao M."/>
            <person name="Scheffler B.E."/>
            <person name="Stack J.C."/>
            <person name="Feltus F.A."/>
            <person name="Mustiga G.M."/>
            <person name="Amores F."/>
            <person name="Phillips W."/>
            <person name="Marelli J.P."/>
            <person name="May G.D."/>
            <person name="Shapiro H."/>
            <person name="Ma J."/>
            <person name="Bustamante C.D."/>
            <person name="Schnell R.J."/>
            <person name="Main D."/>
            <person name="Gilbert D."/>
            <person name="Parida L."/>
            <person name="Kuhn D.N."/>
        </authorList>
    </citation>
    <scope>NUCLEOTIDE SEQUENCE [LARGE SCALE GENOMIC DNA]</scope>
    <source>
        <strain evidence="8">cv. Matina 1-6</strain>
    </source>
</reference>
<dbReference type="InParanoid" id="A0A061FHR2"/>
<proteinExistence type="predicted"/>
<keyword evidence="1" id="KW-0479">Metal-binding</keyword>
<protein>
    <submittedName>
        <fullName evidence="7">Histone-lysine N-methyltransferase ASHR1 isoform 1</fullName>
    </submittedName>
</protein>
<evidence type="ECO:0000256" key="3">
    <source>
        <dbReference type="ARBA" id="ARBA00022833"/>
    </source>
</evidence>
<sequence length="489" mass="55824">MSMEYYLELLRFLIPEGLNIYTVLPKRRCLFATRDFFPGEVIMREEPYVCIPTSSDPLCQRCFKSGDALLKCASCNIAWYCGAECQRLDWKLHKLECRAISRLEKKWQELVTRTPEIRLMVKLFIRRKLQRDKVIPTTPIDNFDLVEAMIDHQSNMESEKLAEYQIMAQIVNHMLQQPELDLDEAVNIFCKLSCNAHAIVDIAMEPLGIGLYPVMSVINHSCLPNAILVFEGKLAVLRALAPVEKGDEVLISYIDLSRTTRHRQDDLNGKYHFTCTCPRCSKFAEIDDQILDALRCKEGECNGFFVTKDRSYSRDQKLECNKCGLVKTSEAERSAKGIIDRLCDKGKSDFFSDNFQEAVSTFKRAEEAALDLFHPSSFSVMMVRNLLTKLYTTIGDTRAALESCRLMTPVHERLLQTLNPVRGMHYLTRGMLEWVEGNRGDGRNYLVRAGDILLLTHGTNFPLVKELLINLAKDHAELAKKQEEGPSGS</sequence>
<keyword evidence="3" id="KW-0862">Zinc</keyword>
<evidence type="ECO:0000256" key="1">
    <source>
        <dbReference type="ARBA" id="ARBA00022723"/>
    </source>
</evidence>
<dbReference type="PANTHER" id="PTHR12197">
    <property type="entry name" value="HISTONE-LYSINE N-METHYLTRANSFERASE SMYD"/>
    <property type="match status" value="1"/>
</dbReference>
<evidence type="ECO:0000259" key="6">
    <source>
        <dbReference type="PROSITE" id="PS50865"/>
    </source>
</evidence>
<dbReference type="PROSITE" id="PS50280">
    <property type="entry name" value="SET"/>
    <property type="match status" value="1"/>
</dbReference>
<organism evidence="7 8">
    <name type="scientific">Theobroma cacao</name>
    <name type="common">Cacao</name>
    <name type="synonym">Cocoa</name>
    <dbReference type="NCBI Taxonomy" id="3641"/>
    <lineage>
        <taxon>Eukaryota</taxon>
        <taxon>Viridiplantae</taxon>
        <taxon>Streptophyta</taxon>
        <taxon>Embryophyta</taxon>
        <taxon>Tracheophyta</taxon>
        <taxon>Spermatophyta</taxon>
        <taxon>Magnoliopsida</taxon>
        <taxon>eudicotyledons</taxon>
        <taxon>Gunneridae</taxon>
        <taxon>Pentapetalae</taxon>
        <taxon>rosids</taxon>
        <taxon>malvids</taxon>
        <taxon>Malvales</taxon>
        <taxon>Malvaceae</taxon>
        <taxon>Byttnerioideae</taxon>
        <taxon>Theobroma</taxon>
    </lineage>
</organism>
<dbReference type="SUPFAM" id="SSF48452">
    <property type="entry name" value="TPR-like"/>
    <property type="match status" value="1"/>
</dbReference>
<keyword evidence="2 4" id="KW-0863">Zinc-finger</keyword>
<feature type="domain" description="SET" evidence="5">
    <location>
        <begin position="16"/>
        <end position="254"/>
    </location>
</feature>
<dbReference type="Gene3D" id="2.170.270.10">
    <property type="entry name" value="SET domain"/>
    <property type="match status" value="1"/>
</dbReference>
<dbReference type="GO" id="GO:0005634">
    <property type="term" value="C:nucleus"/>
    <property type="evidence" value="ECO:0000318"/>
    <property type="project" value="GO_Central"/>
</dbReference>
<evidence type="ECO:0000256" key="2">
    <source>
        <dbReference type="ARBA" id="ARBA00022771"/>
    </source>
</evidence>
<dbReference type="Pfam" id="PF00856">
    <property type="entry name" value="SET"/>
    <property type="match status" value="1"/>
</dbReference>
<dbReference type="STRING" id="3641.A0A061FHR2"/>
<dbReference type="InterPro" id="IPR002893">
    <property type="entry name" value="Znf_MYND"/>
</dbReference>
<evidence type="ECO:0000313" key="8">
    <source>
        <dbReference type="Proteomes" id="UP000026915"/>
    </source>
</evidence>
<accession>A0A061FHR2</accession>
<dbReference type="SUPFAM" id="SSF82199">
    <property type="entry name" value="SET domain"/>
    <property type="match status" value="1"/>
</dbReference>
<dbReference type="Gene3D" id="1.25.40.10">
    <property type="entry name" value="Tetratricopeptide repeat domain"/>
    <property type="match status" value="1"/>
</dbReference>
<dbReference type="GO" id="GO:0008270">
    <property type="term" value="F:zinc ion binding"/>
    <property type="evidence" value="ECO:0007669"/>
    <property type="project" value="UniProtKB-KW"/>
</dbReference>
<dbReference type="AlphaFoldDB" id="A0A061FHR2"/>
<dbReference type="Gramene" id="EOY16202">
    <property type="protein sequence ID" value="EOY16202"/>
    <property type="gene ID" value="TCM_035044"/>
</dbReference>
<dbReference type="InterPro" id="IPR050869">
    <property type="entry name" value="H3K4_H4K5_MeTrfase"/>
</dbReference>
<dbReference type="InterPro" id="IPR011990">
    <property type="entry name" value="TPR-like_helical_dom_sf"/>
</dbReference>
<dbReference type="InterPro" id="IPR001214">
    <property type="entry name" value="SET_dom"/>
</dbReference>
<dbReference type="PROSITE" id="PS01360">
    <property type="entry name" value="ZF_MYND_1"/>
    <property type="match status" value="1"/>
</dbReference>
<dbReference type="Pfam" id="PF01753">
    <property type="entry name" value="zf-MYND"/>
    <property type="match status" value="1"/>
</dbReference>
<dbReference type="PROSITE" id="PS50865">
    <property type="entry name" value="ZF_MYND_2"/>
    <property type="match status" value="1"/>
</dbReference>
<dbReference type="HOGENOM" id="CLU_018406_2_0_1"/>